<dbReference type="EMBL" id="KZ993064">
    <property type="protein sequence ID" value="RKP05666.1"/>
    <property type="molecule type" value="Genomic_DNA"/>
</dbReference>
<dbReference type="GO" id="GO:0005794">
    <property type="term" value="C:Golgi apparatus"/>
    <property type="evidence" value="ECO:0007669"/>
    <property type="project" value="TreeGrafter"/>
</dbReference>
<gene>
    <name evidence="2" type="ORF">THASP1DRAFT_32498</name>
</gene>
<reference evidence="3" key="1">
    <citation type="journal article" date="2018" name="Nat. Microbiol.">
        <title>Leveraging single-cell genomics to expand the fungal tree of life.</title>
        <authorList>
            <person name="Ahrendt S.R."/>
            <person name="Quandt C.A."/>
            <person name="Ciobanu D."/>
            <person name="Clum A."/>
            <person name="Salamov A."/>
            <person name="Andreopoulos B."/>
            <person name="Cheng J.F."/>
            <person name="Woyke T."/>
            <person name="Pelin A."/>
            <person name="Henrissat B."/>
            <person name="Reynolds N.K."/>
            <person name="Benny G.L."/>
            <person name="Smith M.E."/>
            <person name="James T.Y."/>
            <person name="Grigoriev I.V."/>
        </authorList>
    </citation>
    <scope>NUCLEOTIDE SEQUENCE [LARGE SCALE GENOMIC DNA]</scope>
    <source>
        <strain evidence="3">RSA 1356</strain>
    </source>
</reference>
<dbReference type="GO" id="GO:0016020">
    <property type="term" value="C:membrane"/>
    <property type="evidence" value="ECO:0007669"/>
    <property type="project" value="InterPro"/>
</dbReference>
<dbReference type="Proteomes" id="UP000271241">
    <property type="component" value="Unassembled WGS sequence"/>
</dbReference>
<sequence>MAAASMLSGQARRTSGCLLRHQWSSYAFSGSSLPRVESKRSGQRSSCGLRQAHRLSRLALLLLWTLVAWMPLVGALHIAQQSVSLSADVNAVQLAAFRFGGVGQLQFQLSSLDTPDTPGNVSTALLQNTTLVLIGRDDWSQLKQSIRNTEPKSSENKRDTSKGGFDTNFCQQWRKYPDNILLVVPFANLTAPIAPRGYTLTQPVRGTGDHLLLVLLCANASISWTSSIDMVNFLSDGSVTHLYYGLFPLPWIYLGFAAALWPLLCVIWLVHWGRHRKADLPLHRLLLSVALISAGLSAVECARTFVESKSGVINIPLSVIQSIFSLVHGCLLYATAMLISKGWCVTRRGLLRLESRIVWGTALFAAVADVFYDAAGEGAILAVGTMRAVMFMYLWLNFRHQQAVLAAHLYRLHTEQSPTEVMHAYVRKALLLFYAQRVIITFGLIAIAINFFTVYLLSTSSAAYMAHITPELMDAITIAWLGWLFRLRSEVPVDLSQTADPSRDGEQNDNNDRWGAFGTLFATSLPHARNPVVPTAPDISDGPQVLAGVGVAGVRERVFARLRRVQHQPTVAHTVTAN</sequence>
<feature type="transmembrane region" description="Helical" evidence="1">
    <location>
        <begin position="438"/>
        <end position="458"/>
    </location>
</feature>
<dbReference type="InterPro" id="IPR009637">
    <property type="entry name" value="GPR107/GPR108-like"/>
</dbReference>
<proteinExistence type="predicted"/>
<evidence type="ECO:0000313" key="2">
    <source>
        <dbReference type="EMBL" id="RKP05666.1"/>
    </source>
</evidence>
<organism evidence="2 3">
    <name type="scientific">Thamnocephalis sphaerospora</name>
    <dbReference type="NCBI Taxonomy" id="78915"/>
    <lineage>
        <taxon>Eukaryota</taxon>
        <taxon>Fungi</taxon>
        <taxon>Fungi incertae sedis</taxon>
        <taxon>Zoopagomycota</taxon>
        <taxon>Zoopagomycotina</taxon>
        <taxon>Zoopagomycetes</taxon>
        <taxon>Zoopagales</taxon>
        <taxon>Sigmoideomycetaceae</taxon>
        <taxon>Thamnocephalis</taxon>
    </lineage>
</organism>
<feature type="transmembrane region" description="Helical" evidence="1">
    <location>
        <begin position="58"/>
        <end position="79"/>
    </location>
</feature>
<feature type="transmembrane region" description="Helical" evidence="1">
    <location>
        <begin position="355"/>
        <end position="372"/>
    </location>
</feature>
<feature type="transmembrane region" description="Helical" evidence="1">
    <location>
        <begin position="378"/>
        <end position="396"/>
    </location>
</feature>
<dbReference type="AlphaFoldDB" id="A0A4P9XIX6"/>
<accession>A0A4P9XIX6</accession>
<evidence type="ECO:0000256" key="1">
    <source>
        <dbReference type="SAM" id="Phobius"/>
    </source>
</evidence>
<keyword evidence="3" id="KW-1185">Reference proteome</keyword>
<evidence type="ECO:0000313" key="3">
    <source>
        <dbReference type="Proteomes" id="UP000271241"/>
    </source>
</evidence>
<protein>
    <recommendedName>
        <fullName evidence="4">Lung seven transmembrane receptor-domain-containing protein</fullName>
    </recommendedName>
</protein>
<keyword evidence="1" id="KW-1133">Transmembrane helix</keyword>
<keyword evidence="1" id="KW-0472">Membrane</keyword>
<dbReference type="OrthoDB" id="10473410at2759"/>
<feature type="transmembrane region" description="Helical" evidence="1">
    <location>
        <begin position="285"/>
        <end position="306"/>
    </location>
</feature>
<name>A0A4P9XIX6_9FUNG</name>
<feature type="transmembrane region" description="Helical" evidence="1">
    <location>
        <begin position="251"/>
        <end position="273"/>
    </location>
</feature>
<keyword evidence="1" id="KW-0812">Transmembrane</keyword>
<feature type="transmembrane region" description="Helical" evidence="1">
    <location>
        <begin position="464"/>
        <end position="485"/>
    </location>
</feature>
<feature type="transmembrane region" description="Helical" evidence="1">
    <location>
        <begin position="312"/>
        <end position="334"/>
    </location>
</feature>
<evidence type="ECO:0008006" key="4">
    <source>
        <dbReference type="Google" id="ProtNLM"/>
    </source>
</evidence>
<dbReference type="PANTHER" id="PTHR21229">
    <property type="entry name" value="LUNG SEVEN TRANSMEMBRANE RECEPTOR"/>
    <property type="match status" value="1"/>
</dbReference>